<name>A0ABN7VI69_GIGMA</name>
<dbReference type="Proteomes" id="UP000789901">
    <property type="component" value="Unassembled WGS sequence"/>
</dbReference>
<proteinExistence type="predicted"/>
<sequence length="370" mass="43171">MNWLEKKKCFQINFQIIDFKQLNKEELLQFNQQIMVESEWFIDRFELLLLIQKNIKYTPKFYYNNNLLLSYLKNNHIKQLHNILYNENSSSKNFWAKFSEKATEVLQSLKYSNEFLNFLVILGSISLKALDLFRQNLADINVRTIRSISDDVINNPDLCYENVVCFKRLLDTLHYKGCIVGSTLNRNHCKIETYDDIYNKISNIKQKNAVAKYVKAYIPVPKFSPIIVALIPTGSDDNIAADLELHIISIGSDGTAAEFQAQNLLQATKTKYWKFSTSQLEDFWKEDLNLEIANNNEYNTDSSLSVSHCINNAISEMNRNQEVNSDLEPELPLENLYILSEFTMNNDLLNIEFLLNLRQHHDAYSEKTLE</sequence>
<evidence type="ECO:0000313" key="2">
    <source>
        <dbReference type="Proteomes" id="UP000789901"/>
    </source>
</evidence>
<dbReference type="EMBL" id="CAJVQB010014560">
    <property type="protein sequence ID" value="CAG8769222.1"/>
    <property type="molecule type" value="Genomic_DNA"/>
</dbReference>
<comment type="caution">
    <text evidence="1">The sequence shown here is derived from an EMBL/GenBank/DDBJ whole genome shotgun (WGS) entry which is preliminary data.</text>
</comment>
<accession>A0ABN7VI69</accession>
<gene>
    <name evidence="1" type="ORF">GMARGA_LOCUS18335</name>
</gene>
<keyword evidence="2" id="KW-1185">Reference proteome</keyword>
<organism evidence="1 2">
    <name type="scientific">Gigaspora margarita</name>
    <dbReference type="NCBI Taxonomy" id="4874"/>
    <lineage>
        <taxon>Eukaryota</taxon>
        <taxon>Fungi</taxon>
        <taxon>Fungi incertae sedis</taxon>
        <taxon>Mucoromycota</taxon>
        <taxon>Glomeromycotina</taxon>
        <taxon>Glomeromycetes</taxon>
        <taxon>Diversisporales</taxon>
        <taxon>Gigasporaceae</taxon>
        <taxon>Gigaspora</taxon>
    </lineage>
</organism>
<evidence type="ECO:0000313" key="1">
    <source>
        <dbReference type="EMBL" id="CAG8769222.1"/>
    </source>
</evidence>
<reference evidence="1 2" key="1">
    <citation type="submission" date="2021-06" db="EMBL/GenBank/DDBJ databases">
        <authorList>
            <person name="Kallberg Y."/>
            <person name="Tangrot J."/>
            <person name="Rosling A."/>
        </authorList>
    </citation>
    <scope>NUCLEOTIDE SEQUENCE [LARGE SCALE GENOMIC DNA]</scope>
    <source>
        <strain evidence="1 2">120-4 pot B 10/14</strain>
    </source>
</reference>
<protein>
    <submittedName>
        <fullName evidence="1">43349_t:CDS:1</fullName>
    </submittedName>
</protein>